<sequence>MRDRLNVSLPVAMISQIGDLAARRKVTRSAVVEAAVASLLSPDSAEKTEAALTRRLDRLTRQMQRQERDLMIALETHALFIRFWLGQMPPLPAEAQAAANALGQERFARFLDTLGRRLSQGRSFRDDIPLDIPAMRQTAPAPASAPGKDASSS</sequence>
<protein>
    <submittedName>
        <fullName evidence="3">CopG family transcriptional regulator</fullName>
    </submittedName>
</protein>
<keyword evidence="4" id="KW-1185">Reference proteome</keyword>
<feature type="region of interest" description="Disordered" evidence="2">
    <location>
        <begin position="129"/>
        <end position="153"/>
    </location>
</feature>
<evidence type="ECO:0000313" key="3">
    <source>
        <dbReference type="EMBL" id="GFE94719.1"/>
    </source>
</evidence>
<accession>A0A6V8IAR7</accession>
<evidence type="ECO:0000256" key="2">
    <source>
        <dbReference type="SAM" id="MobiDB-lite"/>
    </source>
</evidence>
<dbReference type="OrthoDB" id="9803941at2"/>
<organism evidence="3 4">
    <name type="scientific">Acetobacter persici</name>
    <dbReference type="NCBI Taxonomy" id="1076596"/>
    <lineage>
        <taxon>Bacteria</taxon>
        <taxon>Pseudomonadati</taxon>
        <taxon>Pseudomonadota</taxon>
        <taxon>Alphaproteobacteria</taxon>
        <taxon>Acetobacterales</taxon>
        <taxon>Acetobacteraceae</taxon>
        <taxon>Acetobacter</taxon>
    </lineage>
</organism>
<proteinExistence type="predicted"/>
<gene>
    <name evidence="3" type="ORF">DmAi_27780</name>
</gene>
<name>A0A6V8IAR7_9PROT</name>
<feature type="coiled-coil region" evidence="1">
    <location>
        <begin position="49"/>
        <end position="76"/>
    </location>
</feature>
<dbReference type="EMBL" id="BLJP01000018">
    <property type="protein sequence ID" value="GFE94719.1"/>
    <property type="molecule type" value="Genomic_DNA"/>
</dbReference>
<dbReference type="AlphaFoldDB" id="A0A6V8IAR7"/>
<comment type="caution">
    <text evidence="3">The sequence shown here is derived from an EMBL/GenBank/DDBJ whole genome shotgun (WGS) entry which is preliminary data.</text>
</comment>
<dbReference type="Proteomes" id="UP000548726">
    <property type="component" value="Unassembled WGS sequence"/>
</dbReference>
<reference evidence="3 4" key="1">
    <citation type="journal article" date="2020" name="Cell Rep.">
        <title>Local necrotic cells trigger systemic immune activation via gut microbiome dysbiosis in Drosophila.</title>
        <authorList>
            <person name="Kosakamoto H."/>
            <person name="Yamauchi T."/>
            <person name="Akuzawa-Tokita Y."/>
            <person name="Nishimura K."/>
            <person name="Soga T."/>
            <person name="Murakami T."/>
            <person name="Mori H."/>
            <person name="Yamamoto K."/>
            <person name="Miyazaki R."/>
            <person name="Koto A."/>
            <person name="Miura M."/>
            <person name="Obata F."/>
        </authorList>
    </citation>
    <scope>NUCLEOTIDE SEQUENCE [LARGE SCALE GENOMIC DNA]</scope>
    <source>
        <strain evidence="3 4">Ai</strain>
    </source>
</reference>
<evidence type="ECO:0000313" key="4">
    <source>
        <dbReference type="Proteomes" id="UP000548726"/>
    </source>
</evidence>
<keyword evidence="1" id="KW-0175">Coiled coil</keyword>
<evidence type="ECO:0000256" key="1">
    <source>
        <dbReference type="SAM" id="Coils"/>
    </source>
</evidence>